<dbReference type="InterPro" id="IPR027806">
    <property type="entry name" value="HARBI1_dom"/>
</dbReference>
<keyword evidence="2" id="KW-0479">Metal-binding</keyword>
<dbReference type="InterPro" id="IPR027805">
    <property type="entry name" value="Transposase_HTH_dom"/>
</dbReference>
<dbReference type="Ensembl" id="ENSHCOT00000014522.1">
    <property type="protein sequence ID" value="ENSHCOP00000022854.1"/>
    <property type="gene ID" value="ENSHCOG00000010898.1"/>
</dbReference>
<reference evidence="5" key="1">
    <citation type="submission" date="2025-08" db="UniProtKB">
        <authorList>
            <consortium name="Ensembl"/>
        </authorList>
    </citation>
    <scope>IDENTIFICATION</scope>
</reference>
<keyword evidence="6" id="KW-1185">Reference proteome</keyword>
<accession>A0A3Q2YXE4</accession>
<dbReference type="STRING" id="109280.ENSHCOP00000022854"/>
<evidence type="ECO:0000313" key="5">
    <source>
        <dbReference type="Ensembl" id="ENSHCOP00000022854.1"/>
    </source>
</evidence>
<proteinExistence type="predicted"/>
<dbReference type="PANTHER" id="PTHR23080">
    <property type="entry name" value="THAP DOMAIN PROTEIN"/>
    <property type="match status" value="1"/>
</dbReference>
<feature type="domain" description="Transposase Helix-turn-helix" evidence="4">
    <location>
        <begin position="222"/>
        <end position="263"/>
    </location>
</feature>
<dbReference type="GO" id="GO:0046872">
    <property type="term" value="F:metal ion binding"/>
    <property type="evidence" value="ECO:0007669"/>
    <property type="project" value="UniProtKB-KW"/>
</dbReference>
<dbReference type="Pfam" id="PF13359">
    <property type="entry name" value="DDE_Tnp_4"/>
    <property type="match status" value="1"/>
</dbReference>
<dbReference type="AlphaFoldDB" id="A0A3Q2YXE4"/>
<dbReference type="Pfam" id="PF13613">
    <property type="entry name" value="HTH_Tnp_4"/>
    <property type="match status" value="1"/>
</dbReference>
<feature type="domain" description="DDE Tnp4" evidence="3">
    <location>
        <begin position="351"/>
        <end position="421"/>
    </location>
</feature>
<evidence type="ECO:0000259" key="3">
    <source>
        <dbReference type="Pfam" id="PF13359"/>
    </source>
</evidence>
<dbReference type="OMA" id="NINICIS"/>
<organism evidence="5 6">
    <name type="scientific">Hippocampus comes</name>
    <name type="common">Tiger tail seahorse</name>
    <dbReference type="NCBI Taxonomy" id="109280"/>
    <lineage>
        <taxon>Eukaryota</taxon>
        <taxon>Metazoa</taxon>
        <taxon>Chordata</taxon>
        <taxon>Craniata</taxon>
        <taxon>Vertebrata</taxon>
        <taxon>Euteleostomi</taxon>
        <taxon>Actinopterygii</taxon>
        <taxon>Neopterygii</taxon>
        <taxon>Teleostei</taxon>
        <taxon>Neoteleostei</taxon>
        <taxon>Acanthomorphata</taxon>
        <taxon>Syngnathiaria</taxon>
        <taxon>Syngnathiformes</taxon>
        <taxon>Syngnathoidei</taxon>
        <taxon>Syngnathidae</taxon>
        <taxon>Hippocampus</taxon>
    </lineage>
</organism>
<evidence type="ECO:0000256" key="1">
    <source>
        <dbReference type="ARBA" id="ARBA00001968"/>
    </source>
</evidence>
<evidence type="ECO:0000259" key="4">
    <source>
        <dbReference type="Pfam" id="PF13613"/>
    </source>
</evidence>
<name>A0A3Q2YXE4_HIPCM</name>
<evidence type="ECO:0000256" key="2">
    <source>
        <dbReference type="ARBA" id="ARBA00022723"/>
    </source>
</evidence>
<dbReference type="GeneTree" id="ENSGT00940000164249"/>
<sequence>MHYQRPYWRAVINKPYTKSIVNVHSSKNMPLTCAIVNCHNRGGRDKKSFYRIPSVTKGQGEAAEKKSERRRRQWLAGINLNINICISGKPHLYDETDPDWAPSKLLGYETPRSPSKAAIRHERLLNRKDARKKTEAAMSLLELSTYLQLKKENQPLTKQNECLKSIVHKMKANLPEDFENDNDKVKYYTGLPSFMTLMALFNLLAPEMSENRNSTLNKFQNLTLMRLRLNMPIIDLSYRFGVSKTTVSKAFMDTLNLMYYVLQPLVRWPEQDELKDTMPMAFRKYFGRRVTCIIDCFEIFTNRPSNMTARAQTWFNYNVSFISEGWGGRVSDKYLTANSLVVAEVKYPAFMKGKTQLSATEVESTTKIANVRIHVACVIGTVRHKFMILGATCPIDYLTSKPGDECTILDKIVFMCCALTNKCPSVVPFD</sequence>
<comment type="cofactor">
    <cofactor evidence="1">
        <name>a divalent metal cation</name>
        <dbReference type="ChEBI" id="CHEBI:60240"/>
    </cofactor>
</comment>
<protein>
    <submittedName>
        <fullName evidence="5">Uncharacterized LOC109516790</fullName>
    </submittedName>
</protein>
<reference evidence="5" key="2">
    <citation type="submission" date="2025-09" db="UniProtKB">
        <authorList>
            <consortium name="Ensembl"/>
        </authorList>
    </citation>
    <scope>IDENTIFICATION</scope>
</reference>
<dbReference type="Proteomes" id="UP000264820">
    <property type="component" value="Unplaced"/>
</dbReference>
<evidence type="ECO:0000313" key="6">
    <source>
        <dbReference type="Proteomes" id="UP000264820"/>
    </source>
</evidence>